<dbReference type="Gene3D" id="1.10.287.600">
    <property type="entry name" value="Helix hairpin bin"/>
    <property type="match status" value="1"/>
</dbReference>
<comment type="function">
    <text evidence="10">Tubulin is the major constituent of microtubules, protein filaments consisting of alpha- and beta-tubulin heterodimers. Gamma-tubulin is a key component of the gamma-tubulin ring complex (gTuRC) which mediates microtubule nucleation. The gTuRC regulates the minus-end nucleation of alpha-beta tubulin heterodimers that grow into microtubule protafilaments, a critical step in centrosome duplication and spindle formation.</text>
</comment>
<evidence type="ECO:0000256" key="5">
    <source>
        <dbReference type="ARBA" id="ARBA00022490"/>
    </source>
</evidence>
<comment type="subunit">
    <text evidence="3">Dimer of alpha and beta chains. A typical microtubule is a hollow water-filled tube with an outer diameter of 25 nm and an inner diameter of 15 nM. Alpha-beta heterodimers associate head-to-tail to form protofilaments running lengthwise along the microtubule wall with the beta-tubulin subunit facing the microtubule plus end conferring a structural polarity. Microtubules usually have 13 protofilaments but different protofilament numbers can be found in some organisms and specialized cells.</text>
</comment>
<sequence length="453" mass="50144">MRELITVQAGQCGNSIGSQFWEYLCKDHGIGRDGTLEDYAVGVDAGDRKDVFFYQADDDHYVPRAILIDMEPRVIGGIMQGPYKNLYNPENVYTSKDGSGAGNNWAMGYSAGEKVAEELIDMIDREADGSDSLEGFQLLHSIAGGTGSGLGSFLLERVKEHFPKKVVQTYSVFPNNQETSDVVVQPYNSVLAIKRLVQEADSVVALDNAALARIAADRLHSADSSYDQQNQLVSTVMGAATRTLRFPGYMNNDLTGIISSLIPTPRAHFLMTSYTPFTSDTIDRGKMTMKTSVLDVMRRLLQPKNRMASIQGASKSSCYISILNLIQGDVDPREVHKSLLRIRERDLATFIPWGPASIQVALTKKSPFAQNTHRVSGLMLANHTGMGALLKRTVMQFDRLKNRNAFLEGYKKEAMFRDNLDEFDDARECVVELMNEYKAAEREDYISGGGGGD</sequence>
<keyword evidence="5" id="KW-0963">Cytoplasm</keyword>
<dbReference type="SUPFAM" id="SSF52490">
    <property type="entry name" value="Tubulin nucleotide-binding domain-like"/>
    <property type="match status" value="1"/>
</dbReference>
<accession>A0A316UUG1</accession>
<evidence type="ECO:0000256" key="4">
    <source>
        <dbReference type="ARBA" id="ARBA00018848"/>
    </source>
</evidence>
<protein>
    <recommendedName>
        <fullName evidence="4 10">Tubulin gamma chain</fullName>
    </recommendedName>
</protein>
<dbReference type="PROSITE" id="PS00228">
    <property type="entry name" value="TUBULIN_B_AUTOREG"/>
    <property type="match status" value="1"/>
</dbReference>
<dbReference type="GO" id="GO:0000930">
    <property type="term" value="C:gamma-tubulin complex"/>
    <property type="evidence" value="ECO:0007669"/>
    <property type="project" value="InterPro"/>
</dbReference>
<dbReference type="PRINTS" id="PR01164">
    <property type="entry name" value="GAMMATUBULIN"/>
</dbReference>
<keyword evidence="7 10" id="KW-0547">Nucleotide-binding</keyword>
<dbReference type="PROSITE" id="PS00227">
    <property type="entry name" value="TUBULIN"/>
    <property type="match status" value="1"/>
</dbReference>
<comment type="similarity">
    <text evidence="2 10">Belongs to the tubulin family.</text>
</comment>
<dbReference type="GO" id="GO:0005525">
    <property type="term" value="F:GTP binding"/>
    <property type="evidence" value="ECO:0007669"/>
    <property type="project" value="UniProtKB-UniRule"/>
</dbReference>
<dbReference type="GO" id="GO:0005816">
    <property type="term" value="C:spindle pole body"/>
    <property type="evidence" value="ECO:0007669"/>
    <property type="project" value="UniProtKB-SubCell"/>
</dbReference>
<keyword evidence="8 10" id="KW-0342">GTP-binding</keyword>
<gene>
    <name evidence="13" type="ORF">BDZ90DRAFT_279107</name>
</gene>
<dbReference type="SMART" id="SM00865">
    <property type="entry name" value="Tubulin_C"/>
    <property type="match status" value="1"/>
</dbReference>
<dbReference type="InterPro" id="IPR003008">
    <property type="entry name" value="Tubulin_FtsZ_GTPase"/>
</dbReference>
<dbReference type="OrthoDB" id="10249382at2759"/>
<evidence type="ECO:0000313" key="14">
    <source>
        <dbReference type="Proteomes" id="UP000245884"/>
    </source>
</evidence>
<dbReference type="GO" id="GO:0007020">
    <property type="term" value="P:microtubule nucleation"/>
    <property type="evidence" value="ECO:0007669"/>
    <property type="project" value="InterPro"/>
</dbReference>
<dbReference type="Gene3D" id="3.40.50.1440">
    <property type="entry name" value="Tubulin/FtsZ, GTPase domain"/>
    <property type="match status" value="1"/>
</dbReference>
<evidence type="ECO:0000259" key="11">
    <source>
        <dbReference type="SMART" id="SM00864"/>
    </source>
</evidence>
<dbReference type="InterPro" id="IPR002454">
    <property type="entry name" value="Gamma_tubulin"/>
</dbReference>
<dbReference type="InterPro" id="IPR037103">
    <property type="entry name" value="Tubulin/FtsZ-like_C"/>
</dbReference>
<dbReference type="AlphaFoldDB" id="A0A316UUG1"/>
<dbReference type="CDD" id="cd02188">
    <property type="entry name" value="gamma_tubulin"/>
    <property type="match status" value="1"/>
</dbReference>
<dbReference type="GeneID" id="37030973"/>
<evidence type="ECO:0000256" key="8">
    <source>
        <dbReference type="ARBA" id="ARBA00023134"/>
    </source>
</evidence>
<dbReference type="RefSeq" id="XP_025362573.1">
    <property type="nucleotide sequence ID" value="XM_025509150.1"/>
</dbReference>
<dbReference type="PRINTS" id="PR01161">
    <property type="entry name" value="TUBULIN"/>
</dbReference>
<dbReference type="SMART" id="SM00864">
    <property type="entry name" value="Tubulin"/>
    <property type="match status" value="1"/>
</dbReference>
<evidence type="ECO:0000256" key="7">
    <source>
        <dbReference type="ARBA" id="ARBA00022741"/>
    </source>
</evidence>
<feature type="domain" description="Tubulin/FtsZ 2-layer sandwich" evidence="12">
    <location>
        <begin position="250"/>
        <end position="395"/>
    </location>
</feature>
<dbReference type="SUPFAM" id="SSF55307">
    <property type="entry name" value="Tubulin C-terminal domain-like"/>
    <property type="match status" value="1"/>
</dbReference>
<keyword evidence="6 10" id="KW-0493">Microtubule</keyword>
<reference evidence="13 14" key="1">
    <citation type="journal article" date="2018" name="Mol. Biol. Evol.">
        <title>Broad Genomic Sampling Reveals a Smut Pathogenic Ancestry of the Fungal Clade Ustilaginomycotina.</title>
        <authorList>
            <person name="Kijpornyongpan T."/>
            <person name="Mondo S.J."/>
            <person name="Barry K."/>
            <person name="Sandor L."/>
            <person name="Lee J."/>
            <person name="Lipzen A."/>
            <person name="Pangilinan J."/>
            <person name="LaButti K."/>
            <person name="Hainaut M."/>
            <person name="Henrissat B."/>
            <person name="Grigoriev I.V."/>
            <person name="Spatafora J.W."/>
            <person name="Aime M.C."/>
        </authorList>
    </citation>
    <scope>NUCLEOTIDE SEQUENCE [LARGE SCALE GENOMIC DNA]</scope>
    <source>
        <strain evidence="13 14">MCA 5214</strain>
    </source>
</reference>
<keyword evidence="9" id="KW-0206">Cytoskeleton</keyword>
<dbReference type="STRING" id="1569628.A0A316UUG1"/>
<evidence type="ECO:0000256" key="3">
    <source>
        <dbReference type="ARBA" id="ARBA00011747"/>
    </source>
</evidence>
<organism evidence="13 14">
    <name type="scientific">Jaminaea rosea</name>
    <dbReference type="NCBI Taxonomy" id="1569628"/>
    <lineage>
        <taxon>Eukaryota</taxon>
        <taxon>Fungi</taxon>
        <taxon>Dikarya</taxon>
        <taxon>Basidiomycota</taxon>
        <taxon>Ustilaginomycotina</taxon>
        <taxon>Exobasidiomycetes</taxon>
        <taxon>Microstromatales</taxon>
        <taxon>Microstromatales incertae sedis</taxon>
        <taxon>Jaminaea</taxon>
    </lineage>
</organism>
<dbReference type="EMBL" id="KZ819666">
    <property type="protein sequence ID" value="PWN27961.1"/>
    <property type="molecule type" value="Genomic_DNA"/>
</dbReference>
<dbReference type="InterPro" id="IPR018316">
    <property type="entry name" value="Tubulin/FtsZ_2-layer-sand-dom"/>
</dbReference>
<evidence type="ECO:0000259" key="12">
    <source>
        <dbReference type="SMART" id="SM00865"/>
    </source>
</evidence>
<evidence type="ECO:0000256" key="2">
    <source>
        <dbReference type="ARBA" id="ARBA00009636"/>
    </source>
</evidence>
<dbReference type="InterPro" id="IPR008280">
    <property type="entry name" value="Tub_FtsZ_C"/>
</dbReference>
<evidence type="ECO:0000256" key="10">
    <source>
        <dbReference type="RuleBase" id="RU000352"/>
    </source>
</evidence>
<evidence type="ECO:0000256" key="6">
    <source>
        <dbReference type="ARBA" id="ARBA00022701"/>
    </source>
</evidence>
<evidence type="ECO:0000256" key="1">
    <source>
        <dbReference type="ARBA" id="ARBA00004317"/>
    </source>
</evidence>
<dbReference type="FunFam" id="3.40.50.1440:FF:000049">
    <property type="entry name" value="Tubulin gamma chain"/>
    <property type="match status" value="1"/>
</dbReference>
<dbReference type="Proteomes" id="UP000245884">
    <property type="component" value="Unassembled WGS sequence"/>
</dbReference>
<keyword evidence="14" id="KW-1185">Reference proteome</keyword>
<evidence type="ECO:0000256" key="9">
    <source>
        <dbReference type="ARBA" id="ARBA00023212"/>
    </source>
</evidence>
<dbReference type="InterPro" id="IPR023123">
    <property type="entry name" value="Tubulin_C"/>
</dbReference>
<dbReference type="InterPro" id="IPR017975">
    <property type="entry name" value="Tubulin_CS"/>
</dbReference>
<dbReference type="InterPro" id="IPR013838">
    <property type="entry name" value="Beta-tubulin_BS"/>
</dbReference>
<dbReference type="InterPro" id="IPR000217">
    <property type="entry name" value="Tubulin"/>
</dbReference>
<comment type="subcellular location">
    <subcellularLocation>
        <location evidence="1">Cytoplasm</location>
        <location evidence="1">Cytoskeleton</location>
        <location evidence="1">Microtubule organizing center</location>
        <location evidence="1">Spindle pole body</location>
    </subcellularLocation>
</comment>
<dbReference type="PANTHER" id="PTHR11588">
    <property type="entry name" value="TUBULIN"/>
    <property type="match status" value="1"/>
</dbReference>
<dbReference type="Pfam" id="PF03953">
    <property type="entry name" value="Tubulin_C"/>
    <property type="match status" value="1"/>
</dbReference>
<dbReference type="Pfam" id="PF00091">
    <property type="entry name" value="Tubulin"/>
    <property type="match status" value="1"/>
</dbReference>
<dbReference type="InterPro" id="IPR036525">
    <property type="entry name" value="Tubulin/FtsZ_GTPase_sf"/>
</dbReference>
<name>A0A316UUG1_9BASI</name>
<dbReference type="GO" id="GO:0031122">
    <property type="term" value="P:cytoplasmic microtubule organization"/>
    <property type="evidence" value="ECO:0007669"/>
    <property type="project" value="InterPro"/>
</dbReference>
<feature type="domain" description="Tubulin/FtsZ GTPase" evidence="11">
    <location>
        <begin position="49"/>
        <end position="248"/>
    </location>
</feature>
<dbReference type="FunFam" id="3.30.1330.20:FF:000003">
    <property type="entry name" value="Tubulin gamma chain"/>
    <property type="match status" value="1"/>
</dbReference>
<dbReference type="Gene3D" id="3.30.1330.20">
    <property type="entry name" value="Tubulin/FtsZ, C-terminal domain"/>
    <property type="match status" value="1"/>
</dbReference>
<evidence type="ECO:0000313" key="13">
    <source>
        <dbReference type="EMBL" id="PWN27961.1"/>
    </source>
</evidence>
<proteinExistence type="inferred from homology"/>
<dbReference type="FunFam" id="1.10.287.600:FF:000004">
    <property type="entry name" value="Tubulin gamma chain"/>
    <property type="match status" value="1"/>
</dbReference>
<dbReference type="GO" id="GO:0005874">
    <property type="term" value="C:microtubule"/>
    <property type="evidence" value="ECO:0007669"/>
    <property type="project" value="UniProtKB-KW"/>
</dbReference>